<comment type="caution">
    <text evidence="1">The sequence shown here is derived from an EMBL/GenBank/DDBJ whole genome shotgun (WGS) entry which is preliminary data.</text>
</comment>
<reference evidence="1 2" key="1">
    <citation type="submission" date="2020-08" db="EMBL/GenBank/DDBJ databases">
        <title>Paraeoetvoesia sp. YC-7-48 draft genome sequence.</title>
        <authorList>
            <person name="Yao L."/>
        </authorList>
    </citation>
    <scope>NUCLEOTIDE SEQUENCE [LARGE SCALE GENOMIC DNA]</scope>
    <source>
        <strain evidence="2">YC-7-48</strain>
    </source>
</reference>
<keyword evidence="2" id="KW-1185">Reference proteome</keyword>
<dbReference type="AlphaFoldDB" id="A0A842HPW7"/>
<organism evidence="1 2">
    <name type="scientific">Pusillimonas minor</name>
    <dbReference type="NCBI Taxonomy" id="2697024"/>
    <lineage>
        <taxon>Bacteria</taxon>
        <taxon>Pseudomonadati</taxon>
        <taxon>Pseudomonadota</taxon>
        <taxon>Betaproteobacteria</taxon>
        <taxon>Burkholderiales</taxon>
        <taxon>Alcaligenaceae</taxon>
        <taxon>Pusillimonas</taxon>
    </lineage>
</organism>
<sequence>MNETLDLFWGRALKIARHYDTDGMIFADLTGMADDFSAGFHEAIADTPEDKRQHAIATLQGKLNDAGSSDRYNDRYCEAFTELAASLNRIPIY</sequence>
<evidence type="ECO:0000313" key="1">
    <source>
        <dbReference type="EMBL" id="MBC2770313.1"/>
    </source>
</evidence>
<dbReference type="RefSeq" id="WP_185779995.1">
    <property type="nucleotide sequence ID" value="NZ_JACJUU010000007.1"/>
</dbReference>
<accession>A0A842HPW7</accession>
<name>A0A842HPW7_9BURK</name>
<protein>
    <submittedName>
        <fullName evidence="1">Uncharacterized protein</fullName>
    </submittedName>
</protein>
<gene>
    <name evidence="1" type="ORF">GTU67_10370</name>
</gene>
<dbReference type="EMBL" id="JACJUU010000007">
    <property type="protein sequence ID" value="MBC2770313.1"/>
    <property type="molecule type" value="Genomic_DNA"/>
</dbReference>
<dbReference type="Proteomes" id="UP000545386">
    <property type="component" value="Unassembled WGS sequence"/>
</dbReference>
<evidence type="ECO:0000313" key="2">
    <source>
        <dbReference type="Proteomes" id="UP000545386"/>
    </source>
</evidence>
<proteinExistence type="predicted"/>